<feature type="compositionally biased region" description="Low complexity" evidence="1">
    <location>
        <begin position="340"/>
        <end position="350"/>
    </location>
</feature>
<dbReference type="Proteomes" id="UP000245942">
    <property type="component" value="Unassembled WGS sequence"/>
</dbReference>
<organism evidence="4 5">
    <name type="scientific">Pseudomicrostroma glucosiphilum</name>
    <dbReference type="NCBI Taxonomy" id="1684307"/>
    <lineage>
        <taxon>Eukaryota</taxon>
        <taxon>Fungi</taxon>
        <taxon>Dikarya</taxon>
        <taxon>Basidiomycota</taxon>
        <taxon>Ustilaginomycotina</taxon>
        <taxon>Exobasidiomycetes</taxon>
        <taxon>Microstromatales</taxon>
        <taxon>Microstromatales incertae sedis</taxon>
        <taxon>Pseudomicrostroma</taxon>
    </lineage>
</organism>
<feature type="compositionally biased region" description="Basic and acidic residues" evidence="1">
    <location>
        <begin position="478"/>
        <end position="494"/>
    </location>
</feature>
<feature type="region of interest" description="Disordered" evidence="1">
    <location>
        <begin position="149"/>
        <end position="251"/>
    </location>
</feature>
<evidence type="ECO:0000313" key="5">
    <source>
        <dbReference type="Proteomes" id="UP000245942"/>
    </source>
</evidence>
<feature type="signal peptide" evidence="3">
    <location>
        <begin position="1"/>
        <end position="22"/>
    </location>
</feature>
<feature type="region of interest" description="Disordered" evidence="1">
    <location>
        <begin position="545"/>
        <end position="571"/>
    </location>
</feature>
<feature type="compositionally biased region" description="Low complexity" evidence="1">
    <location>
        <begin position="496"/>
        <end position="512"/>
    </location>
</feature>
<name>A0A316U9Z0_9BASI</name>
<dbReference type="EMBL" id="KZ819324">
    <property type="protein sequence ID" value="PWN22026.1"/>
    <property type="molecule type" value="Genomic_DNA"/>
</dbReference>
<feature type="region of interest" description="Disordered" evidence="1">
    <location>
        <begin position="671"/>
        <end position="708"/>
    </location>
</feature>
<keyword evidence="2" id="KW-0472">Membrane</keyword>
<feature type="compositionally biased region" description="Polar residues" evidence="1">
    <location>
        <begin position="380"/>
        <end position="389"/>
    </location>
</feature>
<keyword evidence="2" id="KW-1133">Transmembrane helix</keyword>
<keyword evidence="2" id="KW-0812">Transmembrane</keyword>
<evidence type="ECO:0000256" key="2">
    <source>
        <dbReference type="SAM" id="Phobius"/>
    </source>
</evidence>
<reference evidence="4 5" key="1">
    <citation type="journal article" date="2018" name="Mol. Biol. Evol.">
        <title>Broad Genomic Sampling Reveals a Smut Pathogenic Ancestry of the Fungal Clade Ustilaginomycotina.</title>
        <authorList>
            <person name="Kijpornyongpan T."/>
            <person name="Mondo S.J."/>
            <person name="Barry K."/>
            <person name="Sandor L."/>
            <person name="Lee J."/>
            <person name="Lipzen A."/>
            <person name="Pangilinan J."/>
            <person name="LaButti K."/>
            <person name="Hainaut M."/>
            <person name="Henrissat B."/>
            <person name="Grigoriev I.V."/>
            <person name="Spatafora J.W."/>
            <person name="Aime M.C."/>
        </authorList>
    </citation>
    <scope>NUCLEOTIDE SEQUENCE [LARGE SCALE GENOMIC DNA]</scope>
    <source>
        <strain evidence="4 5">MCA 4718</strain>
    </source>
</reference>
<feature type="compositionally biased region" description="Basic and acidic residues" evidence="1">
    <location>
        <begin position="354"/>
        <end position="370"/>
    </location>
</feature>
<feature type="chain" id="PRO_5016252619" evidence="3">
    <location>
        <begin position="23"/>
        <end position="708"/>
    </location>
</feature>
<protein>
    <submittedName>
        <fullName evidence="4">Uncharacterized protein</fullName>
    </submittedName>
</protein>
<feature type="compositionally biased region" description="Basic and acidic residues" evidence="1">
    <location>
        <begin position="697"/>
        <end position="708"/>
    </location>
</feature>
<gene>
    <name evidence="4" type="ORF">BCV69DRAFT_281935</name>
</gene>
<evidence type="ECO:0000256" key="3">
    <source>
        <dbReference type="SAM" id="SignalP"/>
    </source>
</evidence>
<keyword evidence="3" id="KW-0732">Signal</keyword>
<feature type="transmembrane region" description="Helical" evidence="2">
    <location>
        <begin position="78"/>
        <end position="97"/>
    </location>
</feature>
<keyword evidence="5" id="KW-1185">Reference proteome</keyword>
<dbReference type="AlphaFoldDB" id="A0A316U9Z0"/>
<proteinExistence type="predicted"/>
<evidence type="ECO:0000313" key="4">
    <source>
        <dbReference type="EMBL" id="PWN22026.1"/>
    </source>
</evidence>
<dbReference type="GeneID" id="37013904"/>
<dbReference type="RefSeq" id="XP_025349186.1">
    <property type="nucleotide sequence ID" value="XM_025492170.1"/>
</dbReference>
<accession>A0A316U9Z0</accession>
<feature type="transmembrane region" description="Helical" evidence="2">
    <location>
        <begin position="117"/>
        <end position="138"/>
    </location>
</feature>
<feature type="compositionally biased region" description="Low complexity" evidence="1">
    <location>
        <begin position="553"/>
        <end position="570"/>
    </location>
</feature>
<feature type="region of interest" description="Disordered" evidence="1">
    <location>
        <begin position="296"/>
        <end position="414"/>
    </location>
</feature>
<sequence>MKICRAIFIVLFTIHTYHTTHGPPLDEADFYRNIAFSTAYPQLEWIATILDEGYCTAFLIAHLMLFKRGHIRSQTLLHAVRTVIFASVATFALPLAFCVTTISLQYAHMDPKVTRDAWVAAEFVIVLGAYASCLAPTIRSEQLAQKALARQPVTTPEGSDLPPLFTPGRDLARRPGASQQGSFPAKEEVFPSPRCHKNNRDDLELGTLSLSHFKDSSPSSPPRPGYSDGIELMHTSPHGRSSFDEEGLATPSKCKSNGMAILLKSNSLSSMNDGRFNSTPHLLPTLMHANEPDVKFRLGPNLQTHPDPCASSRRRLGTPDKSVTFHFPAKKSSLPLLGDQSGSAQSQSQQVRPKSSDDKTLKDPEEKSEVVEEICPKAVNMSNETTEGTSRPLGTPKSLRTTKHADAKSGVWRSTQTTMRPWTASGATGEHSHGISRLEGRSKVKQFKVGTDFSWQPKISLDAEMPFAGNFLSSSPCRHSDSELRQTLRNDKQRPTHTSPSSGSKNSKTSDTGRSHASSDLNNLLSGTTELTDWTHALNSALPSNAGSAANVSPTSSSCPSSQLSPPNSSAGIIRRGKMLAINTARANKFLLRPGSASGGPARAGLDSSLHFKRRGDKESGGYSPTTSHCLVRWGGIRGAGPPCFGHIEISMQRTTRIDYACEEEEPEQACGGDLGVATGGRREHIGGQDWTTASVQREKRDVDIESW</sequence>
<feature type="region of interest" description="Disordered" evidence="1">
    <location>
        <begin position="474"/>
        <end position="523"/>
    </location>
</feature>
<evidence type="ECO:0000256" key="1">
    <source>
        <dbReference type="SAM" id="MobiDB-lite"/>
    </source>
</evidence>